<protein>
    <submittedName>
        <fullName evidence="2">Uncharacterized protein</fullName>
    </submittedName>
</protein>
<accession>A0A0B6YEL4</accession>
<reference evidence="2" key="1">
    <citation type="submission" date="2014-12" db="EMBL/GenBank/DDBJ databases">
        <title>Insight into the proteome of Arion vulgaris.</title>
        <authorList>
            <person name="Aradska J."/>
            <person name="Bulat T."/>
            <person name="Smidak R."/>
            <person name="Sarate P."/>
            <person name="Gangsoo J."/>
            <person name="Sialana F."/>
            <person name="Bilban M."/>
            <person name="Lubec G."/>
        </authorList>
    </citation>
    <scope>NUCLEOTIDE SEQUENCE</scope>
    <source>
        <tissue evidence="2">Skin</tissue>
    </source>
</reference>
<feature type="compositionally biased region" description="Acidic residues" evidence="1">
    <location>
        <begin position="46"/>
        <end position="59"/>
    </location>
</feature>
<feature type="non-terminal residue" evidence="2">
    <location>
        <position position="75"/>
    </location>
</feature>
<feature type="compositionally biased region" description="Polar residues" evidence="1">
    <location>
        <begin position="60"/>
        <end position="75"/>
    </location>
</feature>
<proteinExistence type="predicted"/>
<gene>
    <name evidence="2" type="primary">ORF23362</name>
</gene>
<dbReference type="EMBL" id="HACG01007798">
    <property type="protein sequence ID" value="CEK54663.1"/>
    <property type="molecule type" value="Transcribed_RNA"/>
</dbReference>
<name>A0A0B6YEL4_9EUPU</name>
<evidence type="ECO:0000256" key="1">
    <source>
        <dbReference type="SAM" id="MobiDB-lite"/>
    </source>
</evidence>
<organism evidence="2">
    <name type="scientific">Arion vulgaris</name>
    <dbReference type="NCBI Taxonomy" id="1028688"/>
    <lineage>
        <taxon>Eukaryota</taxon>
        <taxon>Metazoa</taxon>
        <taxon>Spiralia</taxon>
        <taxon>Lophotrochozoa</taxon>
        <taxon>Mollusca</taxon>
        <taxon>Gastropoda</taxon>
        <taxon>Heterobranchia</taxon>
        <taxon>Euthyneura</taxon>
        <taxon>Panpulmonata</taxon>
        <taxon>Eupulmonata</taxon>
        <taxon>Stylommatophora</taxon>
        <taxon>Helicina</taxon>
        <taxon>Arionoidea</taxon>
        <taxon>Arionidae</taxon>
        <taxon>Arion</taxon>
    </lineage>
</organism>
<feature type="region of interest" description="Disordered" evidence="1">
    <location>
        <begin position="1"/>
        <end position="75"/>
    </location>
</feature>
<dbReference type="AlphaFoldDB" id="A0A0B6YEL4"/>
<sequence>ENEQQSEVGSMRHNELFTKHLNNNDNDIDDNVRTDESIHVSNSSIEYDDLNDSNNDTDVDTGTNLPLISLQNLSS</sequence>
<feature type="non-terminal residue" evidence="2">
    <location>
        <position position="1"/>
    </location>
</feature>
<evidence type="ECO:0000313" key="2">
    <source>
        <dbReference type="EMBL" id="CEK54663.1"/>
    </source>
</evidence>